<dbReference type="GO" id="GO:0006777">
    <property type="term" value="P:Mo-molybdopterin cofactor biosynthetic process"/>
    <property type="evidence" value="ECO:0007669"/>
    <property type="project" value="InterPro"/>
</dbReference>
<dbReference type="InterPro" id="IPR044672">
    <property type="entry name" value="MOCS2A"/>
</dbReference>
<keyword evidence="1" id="KW-0547">Nucleotide-binding</keyword>
<dbReference type="SUPFAM" id="SSF54285">
    <property type="entry name" value="MoaD/ThiS"/>
    <property type="match status" value="1"/>
</dbReference>
<dbReference type="InterPro" id="IPR012675">
    <property type="entry name" value="Beta-grasp_dom_sf"/>
</dbReference>
<evidence type="ECO:0000313" key="5">
    <source>
        <dbReference type="Proteomes" id="UP000317730"/>
    </source>
</evidence>
<proteinExistence type="inferred from homology"/>
<dbReference type="GO" id="GO:0000166">
    <property type="term" value="F:nucleotide binding"/>
    <property type="evidence" value="ECO:0007669"/>
    <property type="project" value="UniProtKB-KW"/>
</dbReference>
<dbReference type="EMBL" id="BJMV01000001">
    <property type="protein sequence ID" value="GEB84477.1"/>
    <property type="molecule type" value="Genomic_DNA"/>
</dbReference>
<evidence type="ECO:0000256" key="1">
    <source>
        <dbReference type="ARBA" id="ARBA00022741"/>
    </source>
</evidence>
<dbReference type="Proteomes" id="UP000317730">
    <property type="component" value="Unassembled WGS sequence"/>
</dbReference>
<dbReference type="InterPro" id="IPR016155">
    <property type="entry name" value="Mopterin_synth/thiamin_S_b"/>
</dbReference>
<dbReference type="RefSeq" id="WP_141374415.1">
    <property type="nucleotide sequence ID" value="NZ_BAPL01000017.1"/>
</dbReference>
<reference evidence="4 5" key="1">
    <citation type="submission" date="2019-06" db="EMBL/GenBank/DDBJ databases">
        <title>Whole genome shotgun sequence of Acetobacter peroxydans NBRC 13755.</title>
        <authorList>
            <person name="Hosoyama A."/>
            <person name="Uohara A."/>
            <person name="Ohji S."/>
            <person name="Ichikawa N."/>
        </authorList>
    </citation>
    <scope>NUCLEOTIDE SEQUENCE [LARGE SCALE GENOMIC DNA]</scope>
    <source>
        <strain evidence="4 5">NBRC 13755</strain>
    </source>
</reference>
<evidence type="ECO:0000313" key="4">
    <source>
        <dbReference type="EMBL" id="GEB84477.1"/>
    </source>
</evidence>
<dbReference type="PANTHER" id="PTHR33359">
    <property type="entry name" value="MOLYBDOPTERIN SYNTHASE SULFUR CARRIER SUBUNIT"/>
    <property type="match status" value="1"/>
</dbReference>
<dbReference type="Gene3D" id="3.10.20.30">
    <property type="match status" value="1"/>
</dbReference>
<sequence>MTVTVLYFAALRERIGCESQMLDIPPEGLAVSDLLARLGAADAHTATALAEEPRLRVAVNHTLCAMHDLVRPGDEVAVFPPMTGG</sequence>
<dbReference type="NCBIfam" id="TIGR01682">
    <property type="entry name" value="moaD"/>
    <property type="match status" value="1"/>
</dbReference>
<dbReference type="CDD" id="cd00754">
    <property type="entry name" value="Ubl_MoaD"/>
    <property type="match status" value="1"/>
</dbReference>
<comment type="similarity">
    <text evidence="2">Belongs to the MoaD family.</text>
</comment>
<protein>
    <recommendedName>
        <fullName evidence="3">Molybdopterin synthase sulfur carrier subunit</fullName>
    </recommendedName>
</protein>
<evidence type="ECO:0000256" key="2">
    <source>
        <dbReference type="ARBA" id="ARBA00024200"/>
    </source>
</evidence>
<dbReference type="Pfam" id="PF02597">
    <property type="entry name" value="ThiS"/>
    <property type="match status" value="1"/>
</dbReference>
<organism evidence="4 5">
    <name type="scientific">Acetobacter peroxydans</name>
    <dbReference type="NCBI Taxonomy" id="104098"/>
    <lineage>
        <taxon>Bacteria</taxon>
        <taxon>Pseudomonadati</taxon>
        <taxon>Pseudomonadota</taxon>
        <taxon>Alphaproteobacteria</taxon>
        <taxon>Acetobacterales</taxon>
        <taxon>Acetobacteraceae</taxon>
        <taxon>Acetobacter</taxon>
    </lineage>
</organism>
<name>A0A4Y3TTR3_9PROT</name>
<dbReference type="PANTHER" id="PTHR33359:SF1">
    <property type="entry name" value="MOLYBDOPTERIN SYNTHASE SULFUR CARRIER SUBUNIT"/>
    <property type="match status" value="1"/>
</dbReference>
<evidence type="ECO:0000256" key="3">
    <source>
        <dbReference type="ARBA" id="ARBA00024247"/>
    </source>
</evidence>
<comment type="caution">
    <text evidence="4">The sequence shown here is derived from an EMBL/GenBank/DDBJ whole genome shotgun (WGS) entry which is preliminary data.</text>
</comment>
<accession>A0A4Y3TTR3</accession>
<dbReference type="OrthoDB" id="9800712at2"/>
<dbReference type="InterPro" id="IPR003749">
    <property type="entry name" value="ThiS/MoaD-like"/>
</dbReference>
<dbReference type="AlphaFoldDB" id="A0A4Y3TTR3"/>
<gene>
    <name evidence="4" type="primary">moaD</name>
    <name evidence="4" type="ORF">APE01nite_02740</name>
</gene>
<keyword evidence="5" id="KW-1185">Reference proteome</keyword>
<dbReference type="GO" id="GO:1990133">
    <property type="term" value="C:molybdopterin adenylyltransferase complex"/>
    <property type="evidence" value="ECO:0007669"/>
    <property type="project" value="TreeGrafter"/>
</dbReference>